<dbReference type="Pfam" id="PF01636">
    <property type="entry name" value="APH"/>
    <property type="match status" value="1"/>
</dbReference>
<gene>
    <name evidence="2" type="ORF">KSX_63790</name>
</gene>
<reference evidence="2" key="1">
    <citation type="submission" date="2020-10" db="EMBL/GenBank/DDBJ databases">
        <title>Taxonomic study of unclassified bacteria belonging to the class Ktedonobacteria.</title>
        <authorList>
            <person name="Yabe S."/>
            <person name="Wang C.M."/>
            <person name="Zheng Y."/>
            <person name="Sakai Y."/>
            <person name="Cavaletti L."/>
            <person name="Monciardini P."/>
            <person name="Donadio S."/>
        </authorList>
    </citation>
    <scope>NUCLEOTIDE SEQUENCE</scope>
    <source>
        <strain evidence="2">SOSP1-1</strain>
    </source>
</reference>
<proteinExistence type="predicted"/>
<dbReference type="Gene3D" id="3.30.200.20">
    <property type="entry name" value="Phosphorylase Kinase, domain 1"/>
    <property type="match status" value="1"/>
</dbReference>
<dbReference type="SUPFAM" id="SSF56112">
    <property type="entry name" value="Protein kinase-like (PK-like)"/>
    <property type="match status" value="1"/>
</dbReference>
<dbReference type="Proteomes" id="UP000612362">
    <property type="component" value="Unassembled WGS sequence"/>
</dbReference>
<dbReference type="EMBL" id="BNJF01000003">
    <property type="protein sequence ID" value="GHO48216.1"/>
    <property type="molecule type" value="Genomic_DNA"/>
</dbReference>
<evidence type="ECO:0000313" key="3">
    <source>
        <dbReference type="Proteomes" id="UP000612362"/>
    </source>
</evidence>
<keyword evidence="3" id="KW-1185">Reference proteome</keyword>
<organism evidence="2 3">
    <name type="scientific">Ktedonospora formicarum</name>
    <dbReference type="NCBI Taxonomy" id="2778364"/>
    <lineage>
        <taxon>Bacteria</taxon>
        <taxon>Bacillati</taxon>
        <taxon>Chloroflexota</taxon>
        <taxon>Ktedonobacteria</taxon>
        <taxon>Ktedonobacterales</taxon>
        <taxon>Ktedonobacteraceae</taxon>
        <taxon>Ktedonospora</taxon>
    </lineage>
</organism>
<dbReference type="InterPro" id="IPR047175">
    <property type="entry name" value="CotS-like"/>
</dbReference>
<protein>
    <submittedName>
        <fullName evidence="2">Spectinomycin phosphotransferase</fullName>
    </submittedName>
</protein>
<evidence type="ECO:0000259" key="1">
    <source>
        <dbReference type="Pfam" id="PF01636"/>
    </source>
</evidence>
<dbReference type="AlphaFoldDB" id="A0A8J3I3R5"/>
<evidence type="ECO:0000313" key="2">
    <source>
        <dbReference type="EMBL" id="GHO48216.1"/>
    </source>
</evidence>
<dbReference type="GO" id="GO:0042601">
    <property type="term" value="C:endospore-forming forespore"/>
    <property type="evidence" value="ECO:0007669"/>
    <property type="project" value="TreeGrafter"/>
</dbReference>
<feature type="domain" description="Aminoglycoside phosphotransferase" evidence="1">
    <location>
        <begin position="70"/>
        <end position="250"/>
    </location>
</feature>
<name>A0A8J3I3R5_9CHLR</name>
<dbReference type="InterPro" id="IPR011009">
    <property type="entry name" value="Kinase-like_dom_sf"/>
</dbReference>
<dbReference type="PANTHER" id="PTHR39179:SF3">
    <property type="entry name" value="COTS-RELATED PROTEIN"/>
    <property type="match status" value="1"/>
</dbReference>
<dbReference type="PANTHER" id="PTHR39179">
    <property type="entry name" value="SPORE COAT PROTEIN I"/>
    <property type="match status" value="1"/>
</dbReference>
<dbReference type="Gene3D" id="1.20.58.840">
    <property type="match status" value="1"/>
</dbReference>
<accession>A0A8J3I3R5</accession>
<dbReference type="InterPro" id="IPR002575">
    <property type="entry name" value="Aminoglycoside_PTrfase"/>
</dbReference>
<comment type="caution">
    <text evidence="2">The sequence shown here is derived from an EMBL/GenBank/DDBJ whole genome shotgun (WGS) entry which is preliminary data.</text>
</comment>
<sequence length="332" mass="38149">MMRELPGIVEKDLRACVQDQYDLTSTRFEFLPLGHDYNAGVYQVVSAQGEAYLLKVTTRLLYEPCCLVPAYLKDQGIKSVVAPLPTRNGALWTKLGDWTVLLYPWISGECSLTGMTNTQWTEVGSIFRHIHQISLPAVGFESLRRERFDPTEYLQWIRTFETQHLEETNGASAAQRAFRTSWKYHLPTIHTAVSMLETLAETLQAQTFPYVICHADLHARNLIRDQAGLVFVIDWDEVMLAPKERDFIFIREPHAGAFFQGYANAEIDWSLLTYYLWERVTQDVIYLAQNVCFRDDWTEETRAQVTQTFHDSLKPDANNLRAASEASARLTI</sequence>
<dbReference type="Gene3D" id="1.10.510.10">
    <property type="entry name" value="Transferase(Phosphotransferase) domain 1"/>
    <property type="match status" value="1"/>
</dbReference>